<organism evidence="2 3">
    <name type="scientific">Phyllosticta citriasiana</name>
    <dbReference type="NCBI Taxonomy" id="595635"/>
    <lineage>
        <taxon>Eukaryota</taxon>
        <taxon>Fungi</taxon>
        <taxon>Dikarya</taxon>
        <taxon>Ascomycota</taxon>
        <taxon>Pezizomycotina</taxon>
        <taxon>Dothideomycetes</taxon>
        <taxon>Dothideomycetes incertae sedis</taxon>
        <taxon>Botryosphaeriales</taxon>
        <taxon>Phyllostictaceae</taxon>
        <taxon>Phyllosticta</taxon>
    </lineage>
</organism>
<evidence type="ECO:0000313" key="2">
    <source>
        <dbReference type="EMBL" id="KAK7517956.1"/>
    </source>
</evidence>
<evidence type="ECO:0000313" key="3">
    <source>
        <dbReference type="Proteomes" id="UP001363622"/>
    </source>
</evidence>
<dbReference type="EMBL" id="JBBPHU010000005">
    <property type="protein sequence ID" value="KAK7517956.1"/>
    <property type="molecule type" value="Genomic_DNA"/>
</dbReference>
<feature type="compositionally biased region" description="Basic residues" evidence="1">
    <location>
        <begin position="154"/>
        <end position="164"/>
    </location>
</feature>
<comment type="caution">
    <text evidence="2">The sequence shown here is derived from an EMBL/GenBank/DDBJ whole genome shotgun (WGS) entry which is preliminary data.</text>
</comment>
<feature type="compositionally biased region" description="Polar residues" evidence="1">
    <location>
        <begin position="50"/>
        <end position="67"/>
    </location>
</feature>
<evidence type="ECO:0000256" key="1">
    <source>
        <dbReference type="SAM" id="MobiDB-lite"/>
    </source>
</evidence>
<reference evidence="2 3" key="1">
    <citation type="submission" date="2024-04" db="EMBL/GenBank/DDBJ databases">
        <title>Phyllosticta paracitricarpa is synonymous to the EU quarantine fungus P. citricarpa based on phylogenomic analyses.</title>
        <authorList>
            <consortium name="Lawrence Berkeley National Laboratory"/>
            <person name="Van Ingen-Buijs V.A."/>
            <person name="Van Westerhoven A.C."/>
            <person name="Haridas S."/>
            <person name="Skiadas P."/>
            <person name="Martin F."/>
            <person name="Groenewald J.Z."/>
            <person name="Crous P.W."/>
            <person name="Seidl M.F."/>
        </authorList>
    </citation>
    <scope>NUCLEOTIDE SEQUENCE [LARGE SCALE GENOMIC DNA]</scope>
    <source>
        <strain evidence="2 3">CBS 123371</strain>
    </source>
</reference>
<accession>A0ABR1KNA1</accession>
<feature type="compositionally biased region" description="Low complexity" evidence="1">
    <location>
        <begin position="32"/>
        <end position="49"/>
    </location>
</feature>
<keyword evidence="3" id="KW-1185">Reference proteome</keyword>
<gene>
    <name evidence="2" type="ORF">IWZ03DRAFT_185136</name>
</gene>
<name>A0ABR1KNA1_9PEZI</name>
<dbReference type="Proteomes" id="UP001363622">
    <property type="component" value="Unassembled WGS sequence"/>
</dbReference>
<protein>
    <submittedName>
        <fullName evidence="2">Uncharacterized protein</fullName>
    </submittedName>
</protein>
<sequence length="548" mass="62586">MSQGRPKAPGRGGVLYGVGPFLLRCSGSGTDAANAPTSTGPSASTATRPITSNQSQTPIRPAQSSESSARRLDASPTSGPTPQSPGQNRRLPAENPSAFTTEAERIYAGQIDSYRRVMGNVRLLQSFVAELGNASDEPVAQSEPSHLFSSSIKSSKRTGPRKPRVGLHKKFRGWGIHKDFVDCSKSEQRKREKQLRQISAYWELDDTTHDMLSVLEELRPIESLTNQGKGVQEKTTIDEFFDREFYEKDDRDCSSSYLRLLSRYSELFCGDRRSHGLDVLSHHANLRQMPNSRHPLRDIVELISDDISKALKKPCLEKILIHPSQRMAMRLQEMRDDVSSIEDERIEAIMAEQRTRKDSRKLASMIKLEQKKLAKLVESLSSKLSVQMQRLAPHEEATLQDPREISIDMSFCRSGQPLWYEVEFPGQEFTYNGILQDELAPNSRPAVLEAKVSQYKKRYKKQQRAIDMLMRQIHQRAMRLVEGRLINEKAHTRAINNYIHTHENEARRLHRALLKSARLKASVQMINFHLRAHRMSFLHEIEWYGFQR</sequence>
<proteinExistence type="predicted"/>
<feature type="region of interest" description="Disordered" evidence="1">
    <location>
        <begin position="1"/>
        <end position="95"/>
    </location>
</feature>
<feature type="compositionally biased region" description="Low complexity" evidence="1">
    <location>
        <begin position="75"/>
        <end position="87"/>
    </location>
</feature>
<feature type="region of interest" description="Disordered" evidence="1">
    <location>
        <begin position="136"/>
        <end position="164"/>
    </location>
</feature>